<feature type="transmembrane region" description="Helical" evidence="6">
    <location>
        <begin position="254"/>
        <end position="276"/>
    </location>
</feature>
<feature type="transmembrane region" description="Helical" evidence="6">
    <location>
        <begin position="422"/>
        <end position="447"/>
    </location>
</feature>
<proteinExistence type="predicted"/>
<protein>
    <recommendedName>
        <fullName evidence="11">ComEC/Rec2-related protein domain-containing protein</fullName>
    </recommendedName>
</protein>
<reference evidence="10" key="1">
    <citation type="submission" date="2014-11" db="EMBL/GenBank/DDBJ databases">
        <title>Genome sequencing of Roseivirga sp. D-25.</title>
        <authorList>
            <person name="Selvaratnam C."/>
            <person name="Thevarajoo S."/>
            <person name="Goh K.M."/>
            <person name="Eee R."/>
            <person name="Chan K.-G."/>
            <person name="Chong C.S."/>
        </authorList>
    </citation>
    <scope>NUCLEOTIDE SEQUENCE [LARGE SCALE GENOMIC DNA]</scope>
    <source>
        <strain evidence="10">D-25</strain>
    </source>
</reference>
<feature type="transmembrane region" description="Helical" evidence="6">
    <location>
        <begin position="7"/>
        <end position="25"/>
    </location>
</feature>
<comment type="caution">
    <text evidence="9">The sequence shown here is derived from an EMBL/GenBank/DDBJ whole genome shotgun (WGS) entry which is preliminary data.</text>
</comment>
<evidence type="ECO:0000256" key="3">
    <source>
        <dbReference type="ARBA" id="ARBA00022692"/>
    </source>
</evidence>
<dbReference type="EMBL" id="JSVA01000010">
    <property type="protein sequence ID" value="KOF02746.1"/>
    <property type="molecule type" value="Genomic_DNA"/>
</dbReference>
<feature type="transmembrane region" description="Helical" evidence="6">
    <location>
        <begin position="480"/>
        <end position="501"/>
    </location>
</feature>
<evidence type="ECO:0000256" key="1">
    <source>
        <dbReference type="ARBA" id="ARBA00004651"/>
    </source>
</evidence>
<dbReference type="InterPro" id="IPR025405">
    <property type="entry name" value="DUF4131"/>
</dbReference>
<keyword evidence="2" id="KW-1003">Cell membrane</keyword>
<dbReference type="OrthoDB" id="9761531at2"/>
<feature type="transmembrane region" description="Helical" evidence="6">
    <location>
        <begin position="388"/>
        <end position="410"/>
    </location>
</feature>
<comment type="subcellular location">
    <subcellularLocation>
        <location evidence="1">Cell membrane</location>
        <topology evidence="1">Multi-pass membrane protein</topology>
    </subcellularLocation>
</comment>
<keyword evidence="3 6" id="KW-0812">Transmembrane</keyword>
<evidence type="ECO:0000259" key="7">
    <source>
        <dbReference type="Pfam" id="PF03772"/>
    </source>
</evidence>
<dbReference type="PANTHER" id="PTHR30619">
    <property type="entry name" value="DNA INTERNALIZATION/COMPETENCE PROTEIN COMEC/REC2"/>
    <property type="match status" value="1"/>
</dbReference>
<sequence>MNFNSFPFIRFAAAFILGVVVYHYGHEWIDIKVWLPITLFIVYVFLALRNSIRFQYVLSILVLVILFCSGFLRLKEHRVDNSSYHLLHINQDIEAYRAVIYEEPAIKANSINVRLEVTDALAEKWQAASGYVNAYVSKEAGKNLQYGDILLVKGSPNLTEEPANPGEFNFKNYLVYNNIFHQQFIGENFQLLGRDVPWWKWPIATSIKIRNQCAELLKARISDPDARGVLLAITLGVKDELDTELQTSFSTAGAMHVLAVSGLHVGIIYGIILLIFKRLKLNTWKRRWWMAFISIVLLWCYAFITGLSPSVLRAVTMFSFVAIAKAKNTNSSIYNTLAASAFVLLCWNPYLIMSVGFQLSYLAVFGIVYLQPKFYNLFDIHNYWLDKIWAISCVSLAAQIATAPLSILYFHQFPSYFLFSNLFVIPAAFAMLIMGLAVLVLGGIPYLGEAVNWLTESFVRIVNWLVHWVRWLPGSTLDGIHLTTGETWLIYAVIIMLIILLAERQFKYLMWAMFFCFAFVFNQVSHWSDYRNAEFSVLNVSGESVLDFRVGNKSKLVADTSFSQNLDRIQFHLEPKRQLAGSSLLPSEDQLELAIEDLNGHQWIVFQGQRIFKLNQKIKVEFERPVEVDYLILSNESVYDLADLEGNFEFQELIIDKSNRKFLADKLTNQAETLNLKVHSIYRDGYYSRIWKK</sequence>
<organism evidence="9 10">
    <name type="scientific">Roseivirga seohaensis subsp. aquiponti</name>
    <dbReference type="NCBI Taxonomy" id="1566026"/>
    <lineage>
        <taxon>Bacteria</taxon>
        <taxon>Pseudomonadati</taxon>
        <taxon>Bacteroidota</taxon>
        <taxon>Cytophagia</taxon>
        <taxon>Cytophagales</taxon>
        <taxon>Roseivirgaceae</taxon>
        <taxon>Roseivirga</taxon>
    </lineage>
</organism>
<dbReference type="AlphaFoldDB" id="A0A0L8AKI5"/>
<evidence type="ECO:0000313" key="9">
    <source>
        <dbReference type="EMBL" id="KOF02746.1"/>
    </source>
</evidence>
<dbReference type="PATRIC" id="fig|1566026.4.peg.401"/>
<evidence type="ECO:0000256" key="6">
    <source>
        <dbReference type="SAM" id="Phobius"/>
    </source>
</evidence>
<feature type="transmembrane region" description="Helical" evidence="6">
    <location>
        <begin position="288"/>
        <end position="304"/>
    </location>
</feature>
<evidence type="ECO:0000256" key="5">
    <source>
        <dbReference type="ARBA" id="ARBA00023136"/>
    </source>
</evidence>
<keyword evidence="5 6" id="KW-0472">Membrane</keyword>
<evidence type="ECO:0008006" key="11">
    <source>
        <dbReference type="Google" id="ProtNLM"/>
    </source>
</evidence>
<dbReference type="InterPro" id="IPR052159">
    <property type="entry name" value="Competence_DNA_uptake"/>
</dbReference>
<dbReference type="Pfam" id="PF03772">
    <property type="entry name" value="Competence"/>
    <property type="match status" value="1"/>
</dbReference>
<feature type="transmembrane region" description="Helical" evidence="6">
    <location>
        <begin position="508"/>
        <end position="527"/>
    </location>
</feature>
<feature type="domain" description="ComEC/Rec2-related protein" evidence="7">
    <location>
        <begin position="233"/>
        <end position="503"/>
    </location>
</feature>
<evidence type="ECO:0000313" key="10">
    <source>
        <dbReference type="Proteomes" id="UP000036908"/>
    </source>
</evidence>
<dbReference type="Pfam" id="PF13567">
    <property type="entry name" value="DUF4131"/>
    <property type="match status" value="1"/>
</dbReference>
<dbReference type="Proteomes" id="UP000036908">
    <property type="component" value="Unassembled WGS sequence"/>
</dbReference>
<dbReference type="PANTHER" id="PTHR30619:SF1">
    <property type="entry name" value="RECOMBINATION PROTEIN 2"/>
    <property type="match status" value="1"/>
</dbReference>
<dbReference type="RefSeq" id="WP_053223692.1">
    <property type="nucleotide sequence ID" value="NZ_JSVA01000010.1"/>
</dbReference>
<feature type="transmembrane region" description="Helical" evidence="6">
    <location>
        <begin position="31"/>
        <end position="48"/>
    </location>
</feature>
<feature type="transmembrane region" description="Helical" evidence="6">
    <location>
        <begin position="55"/>
        <end position="74"/>
    </location>
</feature>
<evidence type="ECO:0000256" key="4">
    <source>
        <dbReference type="ARBA" id="ARBA00022989"/>
    </source>
</evidence>
<feature type="transmembrane region" description="Helical" evidence="6">
    <location>
        <begin position="338"/>
        <end position="368"/>
    </location>
</feature>
<evidence type="ECO:0000256" key="2">
    <source>
        <dbReference type="ARBA" id="ARBA00022475"/>
    </source>
</evidence>
<keyword evidence="10" id="KW-1185">Reference proteome</keyword>
<dbReference type="NCBIfam" id="TIGR00360">
    <property type="entry name" value="ComEC_N-term"/>
    <property type="match status" value="1"/>
</dbReference>
<gene>
    <name evidence="9" type="ORF">OB69_10580</name>
</gene>
<dbReference type="InterPro" id="IPR004477">
    <property type="entry name" value="ComEC_N"/>
</dbReference>
<dbReference type="GO" id="GO:0005886">
    <property type="term" value="C:plasma membrane"/>
    <property type="evidence" value="ECO:0007669"/>
    <property type="project" value="UniProtKB-SubCell"/>
</dbReference>
<keyword evidence="4 6" id="KW-1133">Transmembrane helix</keyword>
<feature type="domain" description="DUF4131" evidence="8">
    <location>
        <begin position="28"/>
        <end position="188"/>
    </location>
</feature>
<name>A0A0L8AKI5_9BACT</name>
<accession>A0A0L8AKI5</accession>
<evidence type="ECO:0000259" key="8">
    <source>
        <dbReference type="Pfam" id="PF13567"/>
    </source>
</evidence>